<reference evidence="1 2" key="1">
    <citation type="submission" date="2014-08" db="EMBL/GenBank/DDBJ databases">
        <title>Complete genome sequence of Corynebacterium sphenisci CECT 5990(T) (=DSM 44792(T)), isolated from healthy wild penguins.</title>
        <authorList>
            <person name="Ruckert C."/>
            <person name="Albersmeier A."/>
            <person name="Winkler A."/>
            <person name="Kalinowski J."/>
        </authorList>
    </citation>
    <scope>NUCLEOTIDE SEQUENCE [LARGE SCALE GENOMIC DNA]</scope>
    <source>
        <strain evidence="1 2">DSM 44792</strain>
    </source>
</reference>
<dbReference type="RefSeq" id="WP_075692986.1">
    <property type="nucleotide sequence ID" value="NZ_CP009248.1"/>
</dbReference>
<evidence type="ECO:0000313" key="2">
    <source>
        <dbReference type="Proteomes" id="UP000185469"/>
    </source>
</evidence>
<dbReference type="STRING" id="1437874.CSPHI_10370"/>
<dbReference type="KEGG" id="csph:CSPHI_10370"/>
<proteinExistence type="predicted"/>
<dbReference type="Proteomes" id="UP000185469">
    <property type="component" value="Chromosome"/>
</dbReference>
<name>A0A1L7CZM3_9CORY</name>
<dbReference type="AlphaFoldDB" id="A0A1L7CZM3"/>
<gene>
    <name evidence="1" type="ORF">CSPHI_10370</name>
</gene>
<protein>
    <submittedName>
        <fullName evidence="1">Uncharacterized protein</fullName>
    </submittedName>
</protein>
<accession>A0A1L7CZM3</accession>
<dbReference type="EMBL" id="CP009248">
    <property type="protein sequence ID" value="APT91335.1"/>
    <property type="molecule type" value="Genomic_DNA"/>
</dbReference>
<keyword evidence="2" id="KW-1185">Reference proteome</keyword>
<organism evidence="1 2">
    <name type="scientific">Corynebacterium sphenisci DSM 44792</name>
    <dbReference type="NCBI Taxonomy" id="1437874"/>
    <lineage>
        <taxon>Bacteria</taxon>
        <taxon>Bacillati</taxon>
        <taxon>Actinomycetota</taxon>
        <taxon>Actinomycetes</taxon>
        <taxon>Mycobacteriales</taxon>
        <taxon>Corynebacteriaceae</taxon>
        <taxon>Corynebacterium</taxon>
    </lineage>
</organism>
<sequence>MMLTLYPRFHALMPPDYDALAVLKAIARYARPDAPFAVAALPPDCTAVRVARGRVTAAGSYRGALRGGGLVYGVPACGLTLVPTGAAAPALYDGHGRADGTSVGGVRIVEPAALGGAA</sequence>
<evidence type="ECO:0000313" key="1">
    <source>
        <dbReference type="EMBL" id="APT91335.1"/>
    </source>
</evidence>